<sequence>MNRQAQAVVLVLFGGAILKASLTDVYLRYVKEGLQPFLIAAGVLLLAAAVMTLVHDLRGTAGGQDHGHGHGHGHHEPRVGWLLILPAAGLLLIAPPALGSYAAGQSGSVLASTQIESEFSPLPPGDPVPLSLMDYASRAVFDAGKSLEGRTVRLTGFVTPGPDGRPMLARMVLACCAADGRPIKVGLTGGANVDAPVDTWVQVVGTYSSRMDKDPVNGAEVPYLEVKTWEKTTAPRRPYE</sequence>
<keyword evidence="1" id="KW-1133">Transmembrane helix</keyword>
<dbReference type="NCBIfam" id="TIGR03943">
    <property type="entry name" value="TIGR03943 family putative permease subunit"/>
    <property type="match status" value="1"/>
</dbReference>
<name>A0A2T0KF37_9ACTN</name>
<dbReference type="InterPro" id="IPR015402">
    <property type="entry name" value="DUF1980"/>
</dbReference>
<evidence type="ECO:0000313" key="5">
    <source>
        <dbReference type="Proteomes" id="UP000239415"/>
    </source>
</evidence>
<evidence type="ECO:0000259" key="3">
    <source>
        <dbReference type="Pfam" id="PF21537"/>
    </source>
</evidence>
<dbReference type="InterPro" id="IPR048493">
    <property type="entry name" value="DUF1980_N"/>
</dbReference>
<feature type="transmembrane region" description="Helical" evidence="1">
    <location>
        <begin position="79"/>
        <end position="98"/>
    </location>
</feature>
<dbReference type="RefSeq" id="WP_106318563.1">
    <property type="nucleotide sequence ID" value="NZ_BOMO01000035.1"/>
</dbReference>
<dbReference type="PANTHER" id="PTHR40047:SF1">
    <property type="entry name" value="UPF0703 PROTEIN YCGQ"/>
    <property type="match status" value="1"/>
</dbReference>
<dbReference type="InterPro" id="IPR048447">
    <property type="entry name" value="DUF1980_C"/>
</dbReference>
<organism evidence="4 5">
    <name type="scientific">Actinoplanes italicus</name>
    <dbReference type="NCBI Taxonomy" id="113567"/>
    <lineage>
        <taxon>Bacteria</taxon>
        <taxon>Bacillati</taxon>
        <taxon>Actinomycetota</taxon>
        <taxon>Actinomycetes</taxon>
        <taxon>Micromonosporales</taxon>
        <taxon>Micromonosporaceae</taxon>
        <taxon>Actinoplanes</taxon>
    </lineage>
</organism>
<keyword evidence="5" id="KW-1185">Reference proteome</keyword>
<evidence type="ECO:0000256" key="1">
    <source>
        <dbReference type="SAM" id="Phobius"/>
    </source>
</evidence>
<keyword evidence="1" id="KW-0472">Membrane</keyword>
<evidence type="ECO:0000259" key="2">
    <source>
        <dbReference type="Pfam" id="PF09323"/>
    </source>
</evidence>
<gene>
    <name evidence="4" type="ORF">CLV67_105181</name>
</gene>
<dbReference type="OrthoDB" id="359029at2"/>
<dbReference type="PANTHER" id="PTHR40047">
    <property type="entry name" value="UPF0703 PROTEIN YCGQ"/>
    <property type="match status" value="1"/>
</dbReference>
<dbReference type="EMBL" id="PVMZ01000005">
    <property type="protein sequence ID" value="PRX22004.1"/>
    <property type="molecule type" value="Genomic_DNA"/>
</dbReference>
<reference evidence="4 5" key="1">
    <citation type="submission" date="2018-03" db="EMBL/GenBank/DDBJ databases">
        <title>Genomic Encyclopedia of Archaeal and Bacterial Type Strains, Phase II (KMG-II): from individual species to whole genera.</title>
        <authorList>
            <person name="Goeker M."/>
        </authorList>
    </citation>
    <scope>NUCLEOTIDE SEQUENCE [LARGE SCALE GENOMIC DNA]</scope>
    <source>
        <strain evidence="4 5">DSM 43146</strain>
    </source>
</reference>
<dbReference type="InterPro" id="IPR052955">
    <property type="entry name" value="UPF0703_membrane_permease"/>
</dbReference>
<dbReference type="Pfam" id="PF21537">
    <property type="entry name" value="DUF1980_C"/>
    <property type="match status" value="1"/>
</dbReference>
<proteinExistence type="predicted"/>
<evidence type="ECO:0000313" key="4">
    <source>
        <dbReference type="EMBL" id="PRX22004.1"/>
    </source>
</evidence>
<feature type="transmembrane region" description="Helical" evidence="1">
    <location>
        <begin position="33"/>
        <end position="54"/>
    </location>
</feature>
<accession>A0A2T0KF37</accession>
<protein>
    <submittedName>
        <fullName evidence="4">Putative repeat protein (TIGR03943 family)</fullName>
    </submittedName>
</protein>
<feature type="domain" description="DUF1980" evidence="2">
    <location>
        <begin position="6"/>
        <end position="83"/>
    </location>
</feature>
<dbReference type="Pfam" id="PF09323">
    <property type="entry name" value="DUF1980"/>
    <property type="match status" value="1"/>
</dbReference>
<comment type="caution">
    <text evidence="4">The sequence shown here is derived from an EMBL/GenBank/DDBJ whole genome shotgun (WGS) entry which is preliminary data.</text>
</comment>
<dbReference type="AlphaFoldDB" id="A0A2T0KF37"/>
<feature type="domain" description="DUF1980" evidence="3">
    <location>
        <begin position="146"/>
        <end position="239"/>
    </location>
</feature>
<keyword evidence="1" id="KW-0812">Transmembrane</keyword>
<dbReference type="Proteomes" id="UP000239415">
    <property type="component" value="Unassembled WGS sequence"/>
</dbReference>